<keyword evidence="2" id="KW-0328">Glycosyltransferase</keyword>
<accession>A0A0G1FBJ1</accession>
<organism evidence="2 3">
    <name type="scientific">Candidatus Collierbacteria bacterium GW2011_GWC2_43_12</name>
    <dbReference type="NCBI Taxonomy" id="1618390"/>
    <lineage>
        <taxon>Bacteria</taxon>
        <taxon>Candidatus Collieribacteriota</taxon>
    </lineage>
</organism>
<keyword evidence="2" id="KW-0808">Transferase</keyword>
<evidence type="ECO:0000313" key="3">
    <source>
        <dbReference type="Proteomes" id="UP000033980"/>
    </source>
</evidence>
<evidence type="ECO:0000259" key="1">
    <source>
        <dbReference type="Pfam" id="PF00156"/>
    </source>
</evidence>
<protein>
    <submittedName>
        <fullName evidence="2">Orotate phosphoribosyltransferase</fullName>
    </submittedName>
</protein>
<reference evidence="2 3" key="1">
    <citation type="journal article" date="2015" name="Nature">
        <title>rRNA introns, odd ribosomes, and small enigmatic genomes across a large radiation of phyla.</title>
        <authorList>
            <person name="Brown C.T."/>
            <person name="Hug L.A."/>
            <person name="Thomas B.C."/>
            <person name="Sharon I."/>
            <person name="Castelle C.J."/>
            <person name="Singh A."/>
            <person name="Wilkins M.J."/>
            <person name="Williams K.H."/>
            <person name="Banfield J.F."/>
        </authorList>
    </citation>
    <scope>NUCLEOTIDE SEQUENCE [LARGE SCALE GENOMIC DNA]</scope>
</reference>
<gene>
    <name evidence="2" type="ORF">UV68_C0044G0005</name>
</gene>
<dbReference type="Pfam" id="PF00156">
    <property type="entry name" value="Pribosyltran"/>
    <property type="match status" value="1"/>
</dbReference>
<feature type="domain" description="Phosphoribosyltransferase" evidence="1">
    <location>
        <begin position="38"/>
        <end position="153"/>
    </location>
</feature>
<name>A0A0G1FBJ1_9BACT</name>
<dbReference type="AlphaFoldDB" id="A0A0G1FBJ1"/>
<dbReference type="EMBL" id="LCFK01000044">
    <property type="protein sequence ID" value="KKS92496.1"/>
    <property type="molecule type" value="Genomic_DNA"/>
</dbReference>
<dbReference type="GO" id="GO:0016757">
    <property type="term" value="F:glycosyltransferase activity"/>
    <property type="evidence" value="ECO:0007669"/>
    <property type="project" value="UniProtKB-KW"/>
</dbReference>
<evidence type="ECO:0000313" key="2">
    <source>
        <dbReference type="EMBL" id="KKS92496.1"/>
    </source>
</evidence>
<dbReference type="SUPFAM" id="SSF53271">
    <property type="entry name" value="PRTase-like"/>
    <property type="match status" value="1"/>
</dbReference>
<proteinExistence type="predicted"/>
<dbReference type="InterPro" id="IPR000836">
    <property type="entry name" value="PRTase_dom"/>
</dbReference>
<dbReference type="InterPro" id="IPR029057">
    <property type="entry name" value="PRTase-like"/>
</dbReference>
<dbReference type="Gene3D" id="3.40.50.2020">
    <property type="match status" value="1"/>
</dbReference>
<comment type="caution">
    <text evidence="2">The sequence shown here is derived from an EMBL/GenBank/DDBJ whole genome shotgun (WGS) entry which is preliminary data.</text>
</comment>
<sequence>MRNIEEILKEANAWHEGHTEFRNGMHGDGWLQKDLIARDPKYLDQVARLQADQIMREFPEVELIMGPVTGGALIASNVARHLGKEMGIIDGKKDPVVFHDMNIPEAGEKVVMVEDIISSGVDMGRFTRFLKQSGAEILGICVWMNRKGSEIENIKVSSLLETPFKLYQKEECPLCAQGVEIKYKNVRE</sequence>
<dbReference type="Proteomes" id="UP000033980">
    <property type="component" value="Unassembled WGS sequence"/>
</dbReference>
<dbReference type="CDD" id="cd06223">
    <property type="entry name" value="PRTases_typeI"/>
    <property type="match status" value="1"/>
</dbReference>